<gene>
    <name evidence="1" type="ORF">CEXT_586361</name>
</gene>
<evidence type="ECO:0000313" key="2">
    <source>
        <dbReference type="Proteomes" id="UP001054945"/>
    </source>
</evidence>
<comment type="caution">
    <text evidence="1">The sequence shown here is derived from an EMBL/GenBank/DDBJ whole genome shotgun (WGS) entry which is preliminary data.</text>
</comment>
<proteinExistence type="predicted"/>
<name>A0AAV4RED3_CAEEX</name>
<dbReference type="Proteomes" id="UP001054945">
    <property type="component" value="Unassembled WGS sequence"/>
</dbReference>
<dbReference type="AlphaFoldDB" id="A0AAV4RED3"/>
<dbReference type="EMBL" id="BPLR01007679">
    <property type="protein sequence ID" value="GIY18812.1"/>
    <property type="molecule type" value="Genomic_DNA"/>
</dbReference>
<protein>
    <submittedName>
        <fullName evidence="1">Uncharacterized protein</fullName>
    </submittedName>
</protein>
<organism evidence="1 2">
    <name type="scientific">Caerostris extrusa</name>
    <name type="common">Bark spider</name>
    <name type="synonym">Caerostris bankana</name>
    <dbReference type="NCBI Taxonomy" id="172846"/>
    <lineage>
        <taxon>Eukaryota</taxon>
        <taxon>Metazoa</taxon>
        <taxon>Ecdysozoa</taxon>
        <taxon>Arthropoda</taxon>
        <taxon>Chelicerata</taxon>
        <taxon>Arachnida</taxon>
        <taxon>Araneae</taxon>
        <taxon>Araneomorphae</taxon>
        <taxon>Entelegynae</taxon>
        <taxon>Araneoidea</taxon>
        <taxon>Araneidae</taxon>
        <taxon>Caerostris</taxon>
    </lineage>
</organism>
<accession>A0AAV4RED3</accession>
<sequence length="105" mass="11997">MSILGSRFKRTKASVQKKMATKISLHKQFQSVTDYHTLKINRSTGCHEEEEDIKKGKLICMSSAMTPRFFHVRATHGSSLERIGLRKGQMHKCCAKEILFIKSVD</sequence>
<keyword evidence="2" id="KW-1185">Reference proteome</keyword>
<reference evidence="1 2" key="1">
    <citation type="submission" date="2021-06" db="EMBL/GenBank/DDBJ databases">
        <title>Caerostris extrusa draft genome.</title>
        <authorList>
            <person name="Kono N."/>
            <person name="Arakawa K."/>
        </authorList>
    </citation>
    <scope>NUCLEOTIDE SEQUENCE [LARGE SCALE GENOMIC DNA]</scope>
</reference>
<evidence type="ECO:0000313" key="1">
    <source>
        <dbReference type="EMBL" id="GIY18812.1"/>
    </source>
</evidence>